<keyword evidence="1" id="KW-0614">Plasmid</keyword>
<dbReference type="RefSeq" id="WP_245272541.1">
    <property type="nucleotide sequence ID" value="NZ_ATTO01000013.1"/>
</dbReference>
<dbReference type="AlphaFoldDB" id="W6RQ49"/>
<protein>
    <submittedName>
        <fullName evidence="1">Uncharacterized protein</fullName>
    </submittedName>
</protein>
<dbReference type="InterPro" id="IPR036291">
    <property type="entry name" value="NAD(P)-bd_dom_sf"/>
</dbReference>
<dbReference type="PATRIC" id="fig|348824.6.peg.7564"/>
<dbReference type="Gene3D" id="3.40.50.720">
    <property type="entry name" value="NAD(P)-binding Rossmann-like Domain"/>
    <property type="match status" value="1"/>
</dbReference>
<geneLocation type="plasmid" evidence="1 2">
    <name>pLPU83d</name>
</geneLocation>
<evidence type="ECO:0000313" key="2">
    <source>
        <dbReference type="Proteomes" id="UP000019443"/>
    </source>
</evidence>
<proteinExistence type="predicted"/>
<gene>
    <name evidence="1" type="ORF">LPU83_pLPU83d_1807</name>
</gene>
<dbReference type="KEGG" id="rhl:LPU83_pLPU83d_1807"/>
<dbReference type="HOGENOM" id="CLU_3121976_0_0_5"/>
<keyword evidence="2" id="KW-1185">Reference proteome</keyword>
<dbReference type="SUPFAM" id="SSF51735">
    <property type="entry name" value="NAD(P)-binding Rossmann-fold domains"/>
    <property type="match status" value="1"/>
</dbReference>
<sequence>MGKRVLITGAGKGIGQATAVMLASRGARLSDEAFLINGISLPVDGGLASS</sequence>
<name>W6RQ49_9HYPH</name>
<dbReference type="EMBL" id="HG916855">
    <property type="protein sequence ID" value="CDM63177.1"/>
    <property type="molecule type" value="Genomic_DNA"/>
</dbReference>
<organism evidence="1 2">
    <name type="scientific">Rhizobium favelukesii</name>
    <dbReference type="NCBI Taxonomy" id="348824"/>
    <lineage>
        <taxon>Bacteria</taxon>
        <taxon>Pseudomonadati</taxon>
        <taxon>Pseudomonadota</taxon>
        <taxon>Alphaproteobacteria</taxon>
        <taxon>Hyphomicrobiales</taxon>
        <taxon>Rhizobiaceae</taxon>
        <taxon>Rhizobium/Agrobacterium group</taxon>
        <taxon>Rhizobium</taxon>
    </lineage>
</organism>
<dbReference type="Proteomes" id="UP000019443">
    <property type="component" value="Plasmid pLPU83d"/>
</dbReference>
<reference evidence="1" key="1">
    <citation type="submission" date="2013-11" db="EMBL/GenBank/DDBJ databases">
        <title>Draft genome sequence of the broad-host-range Rhizobium sp. LPU83 strain, a member of the low-genetic diversity Oregon-like Rhizobium sp. group.</title>
        <authorList>
            <person name="Wibberg D."/>
            <person name="Puehler A."/>
            <person name="Schlueter A."/>
        </authorList>
    </citation>
    <scope>NUCLEOTIDE SEQUENCE [LARGE SCALE GENOMIC DNA]</scope>
    <source>
        <strain evidence="1">LPU83</strain>
        <plasmid evidence="1">pLPU83d</plasmid>
    </source>
</reference>
<accession>W6RQ49</accession>
<evidence type="ECO:0000313" key="1">
    <source>
        <dbReference type="EMBL" id="CDM63177.1"/>
    </source>
</evidence>